<dbReference type="RefSeq" id="WP_067560484.1">
    <property type="nucleotide sequence ID" value="NZ_LSUQ01000001.1"/>
</dbReference>
<dbReference type="InterPro" id="IPR050881">
    <property type="entry name" value="LL-DAP_aminotransferase"/>
</dbReference>
<dbReference type="PANTHER" id="PTHR42832">
    <property type="entry name" value="AMINO ACID AMINOTRANSFERASE"/>
    <property type="match status" value="1"/>
</dbReference>
<sequence>MRVMTQAERMNRLPKQFFATLTRKVAELQKSAPDLINLGQGNPDQPTPPHIVDALCEAARDPVNHRYGSFRGESYLREAICSYYEREFGVSLDPAREVAILFGGKAGLVEVSQCILNEGDLALVPDPGYPDYQSGVALAGAHMEYMPLLRENDFLPDYRSIDEEVARRAKLMFLNYPNNPTAAVATPDFFEETVRFAKRSHTVVVHDFAYGAIGFSEKPVSFLATKGAKDVGIEVYTLSKTYNMAGWRVGFALGREDVIESLNLYQDHAYVSLFGAIQRAAAVALTESQASVRELVDLYRKRRDRFLQTLSDQGVPVLQSQGSFFVWLPVPEGVSSESFTDQLLYDEHVAVAAGNGFGRYGEGYVRIGLLTDETRLYAAALRIARMYHRAARG</sequence>
<proteinExistence type="predicted"/>
<dbReference type="AlphaFoldDB" id="A0A853KGL8"/>
<dbReference type="InterPro" id="IPR015422">
    <property type="entry name" value="PyrdxlP-dep_Trfase_small"/>
</dbReference>
<evidence type="ECO:0000256" key="2">
    <source>
        <dbReference type="ARBA" id="ARBA00022576"/>
    </source>
</evidence>
<evidence type="ECO:0000259" key="4">
    <source>
        <dbReference type="Pfam" id="PF00155"/>
    </source>
</evidence>
<evidence type="ECO:0000256" key="3">
    <source>
        <dbReference type="ARBA" id="ARBA00022679"/>
    </source>
</evidence>
<evidence type="ECO:0000256" key="1">
    <source>
        <dbReference type="ARBA" id="ARBA00001933"/>
    </source>
</evidence>
<dbReference type="Pfam" id="PF00155">
    <property type="entry name" value="Aminotran_1_2"/>
    <property type="match status" value="1"/>
</dbReference>
<evidence type="ECO:0000313" key="6">
    <source>
        <dbReference type="Proteomes" id="UP000077421"/>
    </source>
</evidence>
<dbReference type="InterPro" id="IPR015421">
    <property type="entry name" value="PyrdxlP-dep_Trfase_major"/>
</dbReference>
<dbReference type="GO" id="GO:0030170">
    <property type="term" value="F:pyridoxal phosphate binding"/>
    <property type="evidence" value="ECO:0007669"/>
    <property type="project" value="InterPro"/>
</dbReference>
<gene>
    <name evidence="5" type="ORF">AYW79_00575</name>
</gene>
<dbReference type="PANTHER" id="PTHR42832:SF3">
    <property type="entry name" value="L-GLUTAMINE--4-(METHYLSULFANYL)-2-OXOBUTANOATE AMINOTRANSFERASE"/>
    <property type="match status" value="1"/>
</dbReference>
<accession>A0A853KGL8</accession>
<dbReference type="Proteomes" id="UP000077421">
    <property type="component" value="Unassembled WGS sequence"/>
</dbReference>
<dbReference type="EMBL" id="LSUQ01000001">
    <property type="protein sequence ID" value="OAG95439.1"/>
    <property type="molecule type" value="Genomic_DNA"/>
</dbReference>
<dbReference type="Gene3D" id="3.90.1150.10">
    <property type="entry name" value="Aspartate Aminotransferase, domain 1"/>
    <property type="match status" value="1"/>
</dbReference>
<keyword evidence="3 5" id="KW-0808">Transferase</keyword>
<dbReference type="SUPFAM" id="SSF53383">
    <property type="entry name" value="PLP-dependent transferases"/>
    <property type="match status" value="1"/>
</dbReference>
<feature type="domain" description="Aminotransferase class I/classII large" evidence="4">
    <location>
        <begin position="34"/>
        <end position="379"/>
    </location>
</feature>
<name>A0A853KGL8_9BACL</name>
<comment type="cofactor">
    <cofactor evidence="1">
        <name>pyridoxal 5'-phosphate</name>
        <dbReference type="ChEBI" id="CHEBI:597326"/>
    </cofactor>
</comment>
<dbReference type="InterPro" id="IPR004839">
    <property type="entry name" value="Aminotransferase_I/II_large"/>
</dbReference>
<dbReference type="NCBIfam" id="NF005977">
    <property type="entry name" value="PRK08068.1"/>
    <property type="match status" value="1"/>
</dbReference>
<organism evidence="5 6">
    <name type="scientific">Ferroacidibacillus organovorans</name>
    <dbReference type="NCBI Taxonomy" id="1765683"/>
    <lineage>
        <taxon>Bacteria</taxon>
        <taxon>Bacillati</taxon>
        <taxon>Bacillota</taxon>
        <taxon>Bacilli</taxon>
        <taxon>Bacillales</taxon>
        <taxon>Alicyclobacillaceae</taxon>
        <taxon>Ferroacidibacillus</taxon>
    </lineage>
</organism>
<dbReference type="Gene3D" id="3.40.640.10">
    <property type="entry name" value="Type I PLP-dependent aspartate aminotransferase-like (Major domain)"/>
    <property type="match status" value="1"/>
</dbReference>
<evidence type="ECO:0000313" key="5">
    <source>
        <dbReference type="EMBL" id="OAG95439.1"/>
    </source>
</evidence>
<protein>
    <submittedName>
        <fullName evidence="5">LL-diaminopimelate aminotransferase</fullName>
    </submittedName>
</protein>
<reference evidence="5 6" key="1">
    <citation type="submission" date="2016-02" db="EMBL/GenBank/DDBJ databases">
        <title>Draft genome sequence of Acidibacillus ferrooxidans SLC66.</title>
        <authorList>
            <person name="Oliveira G."/>
            <person name="Nancucheo I."/>
            <person name="Dall'Agnol H."/>
            <person name="Johnson B."/>
            <person name="Oliveira R."/>
            <person name="Nunes G.L."/>
            <person name="Tzotzos G."/>
            <person name="Orellana S.C."/>
            <person name="Salim A.C."/>
            <person name="Araujo F.M."/>
        </authorList>
    </citation>
    <scope>NUCLEOTIDE SEQUENCE [LARGE SCALE GENOMIC DNA]</scope>
    <source>
        <strain evidence="5 6">SLC66</strain>
    </source>
</reference>
<comment type="caution">
    <text evidence="5">The sequence shown here is derived from an EMBL/GenBank/DDBJ whole genome shotgun (WGS) entry which is preliminary data.</text>
</comment>
<dbReference type="GO" id="GO:0008483">
    <property type="term" value="F:transaminase activity"/>
    <property type="evidence" value="ECO:0007669"/>
    <property type="project" value="UniProtKB-KW"/>
</dbReference>
<dbReference type="InterPro" id="IPR015424">
    <property type="entry name" value="PyrdxlP-dep_Trfase"/>
</dbReference>
<dbReference type="CDD" id="cd00609">
    <property type="entry name" value="AAT_like"/>
    <property type="match status" value="1"/>
</dbReference>
<keyword evidence="2 5" id="KW-0032">Aminotransferase</keyword>